<reference evidence="2" key="1">
    <citation type="submission" date="2020-04" db="EMBL/GenBank/DDBJ databases">
        <authorList>
            <person name="Chiriac C."/>
            <person name="Salcher M."/>
            <person name="Ghai R."/>
            <person name="Kavagutti S V."/>
        </authorList>
    </citation>
    <scope>NUCLEOTIDE SEQUENCE</scope>
</reference>
<protein>
    <submittedName>
        <fullName evidence="2">Uncharacterized protein</fullName>
    </submittedName>
</protein>
<sequence>MATKIEMAVELYKQNEGISNADFMQLLMTNLGMTQLGARTYCYNVRKQVGAPITQKERTKKAPVAKKPRKAAAKDDAAPTGPTTTDIPYEQLSAEMKRKIKFKNVCA</sequence>
<gene>
    <name evidence="2" type="ORF">UFOVP395_27</name>
</gene>
<dbReference type="EMBL" id="LR796380">
    <property type="protein sequence ID" value="CAB4140482.1"/>
    <property type="molecule type" value="Genomic_DNA"/>
</dbReference>
<feature type="compositionally biased region" description="Basic residues" evidence="1">
    <location>
        <begin position="58"/>
        <end position="71"/>
    </location>
</feature>
<accession>A0A6J5M2Q4</accession>
<evidence type="ECO:0000256" key="1">
    <source>
        <dbReference type="SAM" id="MobiDB-lite"/>
    </source>
</evidence>
<feature type="compositionally biased region" description="Low complexity" evidence="1">
    <location>
        <begin position="78"/>
        <end position="88"/>
    </location>
</feature>
<organism evidence="2">
    <name type="scientific">uncultured Caudovirales phage</name>
    <dbReference type="NCBI Taxonomy" id="2100421"/>
    <lineage>
        <taxon>Viruses</taxon>
        <taxon>Duplodnaviria</taxon>
        <taxon>Heunggongvirae</taxon>
        <taxon>Uroviricota</taxon>
        <taxon>Caudoviricetes</taxon>
        <taxon>Peduoviridae</taxon>
        <taxon>Maltschvirus</taxon>
        <taxon>Maltschvirus maltsch</taxon>
    </lineage>
</organism>
<name>A0A6J5M2Q4_9CAUD</name>
<evidence type="ECO:0000313" key="2">
    <source>
        <dbReference type="EMBL" id="CAB4140482.1"/>
    </source>
</evidence>
<feature type="region of interest" description="Disordered" evidence="1">
    <location>
        <begin position="54"/>
        <end position="88"/>
    </location>
</feature>
<proteinExistence type="predicted"/>